<dbReference type="GO" id="GO:0031071">
    <property type="term" value="F:cysteine desulfurase activity"/>
    <property type="evidence" value="ECO:0007669"/>
    <property type="project" value="UniProtKB-EC"/>
</dbReference>
<evidence type="ECO:0000256" key="6">
    <source>
        <dbReference type="ARBA" id="ARBA00023004"/>
    </source>
</evidence>
<keyword evidence="4" id="KW-0479">Metal-binding</keyword>
<dbReference type="PIRSF" id="PIRSF005572">
    <property type="entry name" value="NifS"/>
    <property type="match status" value="1"/>
</dbReference>
<dbReference type="Pfam" id="PF01206">
    <property type="entry name" value="TusA"/>
    <property type="match status" value="1"/>
</dbReference>
<evidence type="ECO:0000256" key="3">
    <source>
        <dbReference type="ARBA" id="ARBA00022679"/>
    </source>
</evidence>
<dbReference type="EMBL" id="BMSA01000019">
    <property type="protein sequence ID" value="GGT71623.1"/>
    <property type="molecule type" value="Genomic_DNA"/>
</dbReference>
<evidence type="ECO:0000313" key="11">
    <source>
        <dbReference type="EMBL" id="GGT71623.1"/>
    </source>
</evidence>
<reference evidence="11" key="1">
    <citation type="journal article" date="2014" name="Int. J. Syst. Evol. Microbiol.">
        <title>Complete genome sequence of Corynebacterium casei LMG S-19264T (=DSM 44701T), isolated from a smear-ripened cheese.</title>
        <authorList>
            <consortium name="US DOE Joint Genome Institute (JGI-PGF)"/>
            <person name="Walter F."/>
            <person name="Albersmeier A."/>
            <person name="Kalinowski J."/>
            <person name="Ruckert C."/>
        </authorList>
    </citation>
    <scope>NUCLEOTIDE SEQUENCE</scope>
    <source>
        <strain evidence="11">JCM 4125</strain>
    </source>
</reference>
<dbReference type="Gene3D" id="3.30.110.40">
    <property type="entry name" value="TusA-like domain"/>
    <property type="match status" value="1"/>
</dbReference>
<feature type="coiled-coil region" evidence="9">
    <location>
        <begin position="242"/>
        <end position="269"/>
    </location>
</feature>
<dbReference type="GO" id="GO:0051536">
    <property type="term" value="F:iron-sulfur cluster binding"/>
    <property type="evidence" value="ECO:0007669"/>
    <property type="project" value="UniProtKB-KW"/>
</dbReference>
<dbReference type="PROSITE" id="PS01148">
    <property type="entry name" value="UPF0033"/>
    <property type="match status" value="1"/>
</dbReference>
<dbReference type="InterPro" id="IPR015424">
    <property type="entry name" value="PyrdxlP-dep_Trfase"/>
</dbReference>
<evidence type="ECO:0000256" key="8">
    <source>
        <dbReference type="ARBA" id="ARBA00050776"/>
    </source>
</evidence>
<keyword evidence="11" id="KW-0032">Aminotransferase</keyword>
<keyword evidence="3" id="KW-0808">Transferase</keyword>
<evidence type="ECO:0000313" key="12">
    <source>
        <dbReference type="Proteomes" id="UP000646776"/>
    </source>
</evidence>
<evidence type="ECO:0000256" key="7">
    <source>
        <dbReference type="ARBA" id="ARBA00023014"/>
    </source>
</evidence>
<comment type="catalytic activity">
    <reaction evidence="8">
        <text>(sulfur carrier)-H + L-cysteine = (sulfur carrier)-SH + L-alanine</text>
        <dbReference type="Rhea" id="RHEA:43892"/>
        <dbReference type="Rhea" id="RHEA-COMP:14737"/>
        <dbReference type="Rhea" id="RHEA-COMP:14739"/>
        <dbReference type="ChEBI" id="CHEBI:29917"/>
        <dbReference type="ChEBI" id="CHEBI:35235"/>
        <dbReference type="ChEBI" id="CHEBI:57972"/>
        <dbReference type="ChEBI" id="CHEBI:64428"/>
        <dbReference type="EC" id="2.8.1.7"/>
    </reaction>
</comment>
<dbReference type="InterPro" id="IPR000192">
    <property type="entry name" value="Aminotrans_V_dom"/>
</dbReference>
<dbReference type="RefSeq" id="WP_189714259.1">
    <property type="nucleotide sequence ID" value="NZ_BMSA01000019.1"/>
</dbReference>
<keyword evidence="7" id="KW-0411">Iron-sulfur</keyword>
<evidence type="ECO:0000256" key="2">
    <source>
        <dbReference type="ARBA" id="ARBA00006490"/>
    </source>
</evidence>
<evidence type="ECO:0000256" key="9">
    <source>
        <dbReference type="SAM" id="Coils"/>
    </source>
</evidence>
<comment type="cofactor">
    <cofactor evidence="1">
        <name>pyridoxal 5'-phosphate</name>
        <dbReference type="ChEBI" id="CHEBI:597326"/>
    </cofactor>
</comment>
<evidence type="ECO:0000256" key="5">
    <source>
        <dbReference type="ARBA" id="ARBA00022898"/>
    </source>
</evidence>
<dbReference type="GO" id="GO:0046872">
    <property type="term" value="F:metal ion binding"/>
    <property type="evidence" value="ECO:0007669"/>
    <property type="project" value="UniProtKB-KW"/>
</dbReference>
<dbReference type="InterPro" id="IPR036868">
    <property type="entry name" value="TusA-like_sf"/>
</dbReference>
<dbReference type="Gene3D" id="3.40.640.10">
    <property type="entry name" value="Type I PLP-dependent aspartate aminotransferase-like (Major domain)"/>
    <property type="match status" value="1"/>
</dbReference>
<comment type="similarity">
    <text evidence="2">Belongs to the class-V pyridoxal-phosphate-dependent aminotransferase family. NifS/IscS subfamily.</text>
</comment>
<dbReference type="SUPFAM" id="SSF64307">
    <property type="entry name" value="SirA-like"/>
    <property type="match status" value="1"/>
</dbReference>
<accession>A0A918HK25</accession>
<keyword evidence="9" id="KW-0175">Coiled coil</keyword>
<keyword evidence="5" id="KW-0663">Pyridoxal phosphate</keyword>
<dbReference type="InterPro" id="IPR016454">
    <property type="entry name" value="Cysteine_dSase"/>
</dbReference>
<dbReference type="CDD" id="cd00291">
    <property type="entry name" value="SirA_YedF_YeeD"/>
    <property type="match status" value="1"/>
</dbReference>
<sequence length="458" mass="48044">MSYFDAASAAPLHPVARQALLASLDEGWADPARLYREGRRARMLLDAAREAAAEAVGCRPDELVFTSSGTRAVHSGIAGALAGRRRTGRHLIVSSVEHSSVLHSAETHEAGGGTVSRVEVDRGGAVSAETYTRALRPDTALVCLQSANHEVGTEQPVAEVADRCRAAGVPLLVDAAQSLGWGPVDGPWSLLTGSAHKWGGPSGVGLLVVRKGVRFAPQGALDERESGRAAGFENIPAVVAAAASLRALRAEAAAEAARLRELTERIRARVAAVVPDVEVVGDPRRRLPGIVTFSCLYVDGEALLHELDREGFSVSSGSSCTSSTLTPSHVLRAMGVLSEGNVRVSLPFGAAEEDVERFLAVLPGAVAGVREKLGASAPVADVRGDELVVDALGKRCPIPVIELAKVIGDVPVGGTVRVLSDDEAARLDIPAWCEMRGQEYVGEEPADHGFAYVVRRVS</sequence>
<dbReference type="Proteomes" id="UP000646776">
    <property type="component" value="Unassembled WGS sequence"/>
</dbReference>
<feature type="domain" description="UPF0033" evidence="10">
    <location>
        <begin position="389"/>
        <end position="413"/>
    </location>
</feature>
<dbReference type="PANTHER" id="PTHR11601:SF34">
    <property type="entry name" value="CYSTEINE DESULFURASE"/>
    <property type="match status" value="1"/>
</dbReference>
<name>A0A918HK25_9ACTN</name>
<gene>
    <name evidence="11" type="ORF">GCM10010226_56880</name>
</gene>
<dbReference type="InterPro" id="IPR015421">
    <property type="entry name" value="PyrdxlP-dep_Trfase_major"/>
</dbReference>
<dbReference type="SUPFAM" id="SSF53383">
    <property type="entry name" value="PLP-dependent transferases"/>
    <property type="match status" value="1"/>
</dbReference>
<dbReference type="Gene3D" id="3.90.1150.10">
    <property type="entry name" value="Aspartate Aminotransferase, domain 1"/>
    <property type="match status" value="1"/>
</dbReference>
<dbReference type="PANTHER" id="PTHR11601">
    <property type="entry name" value="CYSTEINE DESULFURYLASE FAMILY MEMBER"/>
    <property type="match status" value="1"/>
</dbReference>
<dbReference type="Pfam" id="PF00266">
    <property type="entry name" value="Aminotran_5"/>
    <property type="match status" value="1"/>
</dbReference>
<dbReference type="AlphaFoldDB" id="A0A918HK25"/>
<dbReference type="InterPro" id="IPR015422">
    <property type="entry name" value="PyrdxlP-dep_Trfase_small"/>
</dbReference>
<dbReference type="InterPro" id="IPR001455">
    <property type="entry name" value="TusA-like"/>
</dbReference>
<evidence type="ECO:0000256" key="4">
    <source>
        <dbReference type="ARBA" id="ARBA00022723"/>
    </source>
</evidence>
<keyword evidence="6" id="KW-0408">Iron</keyword>
<reference evidence="11" key="2">
    <citation type="submission" date="2020-09" db="EMBL/GenBank/DDBJ databases">
        <authorList>
            <person name="Sun Q."/>
            <person name="Ohkuma M."/>
        </authorList>
    </citation>
    <scope>NUCLEOTIDE SEQUENCE</scope>
    <source>
        <strain evidence="11">JCM 4125</strain>
    </source>
</reference>
<comment type="caution">
    <text evidence="11">The sequence shown here is derived from an EMBL/GenBank/DDBJ whole genome shotgun (WGS) entry which is preliminary data.</text>
</comment>
<evidence type="ECO:0000259" key="10">
    <source>
        <dbReference type="PROSITE" id="PS01148"/>
    </source>
</evidence>
<keyword evidence="12" id="KW-1185">Reference proteome</keyword>
<proteinExistence type="inferred from homology"/>
<dbReference type="GO" id="GO:0008483">
    <property type="term" value="F:transaminase activity"/>
    <property type="evidence" value="ECO:0007669"/>
    <property type="project" value="UniProtKB-KW"/>
</dbReference>
<organism evidence="11 12">
    <name type="scientific">Streptomyces phaeofaciens</name>
    <dbReference type="NCBI Taxonomy" id="68254"/>
    <lineage>
        <taxon>Bacteria</taxon>
        <taxon>Bacillati</taxon>
        <taxon>Actinomycetota</taxon>
        <taxon>Actinomycetes</taxon>
        <taxon>Kitasatosporales</taxon>
        <taxon>Streptomycetaceae</taxon>
        <taxon>Streptomyces</taxon>
    </lineage>
</organism>
<evidence type="ECO:0000256" key="1">
    <source>
        <dbReference type="ARBA" id="ARBA00001933"/>
    </source>
</evidence>
<protein>
    <submittedName>
        <fullName evidence="11">Aminotransferase</fullName>
    </submittedName>
</protein>